<accession>A0ABP8NIM7</accession>
<dbReference type="EMBL" id="BAABFA010000015">
    <property type="protein sequence ID" value="GAA4467014.1"/>
    <property type="molecule type" value="Genomic_DNA"/>
</dbReference>
<evidence type="ECO:0000313" key="1">
    <source>
        <dbReference type="EMBL" id="GAA4467014.1"/>
    </source>
</evidence>
<reference evidence="2" key="1">
    <citation type="journal article" date="2019" name="Int. J. Syst. Evol. Microbiol.">
        <title>The Global Catalogue of Microorganisms (GCM) 10K type strain sequencing project: providing services to taxonomists for standard genome sequencing and annotation.</title>
        <authorList>
            <consortium name="The Broad Institute Genomics Platform"/>
            <consortium name="The Broad Institute Genome Sequencing Center for Infectious Disease"/>
            <person name="Wu L."/>
            <person name="Ma J."/>
        </authorList>
    </citation>
    <scope>NUCLEOTIDE SEQUENCE [LARGE SCALE GENOMIC DNA]</scope>
    <source>
        <strain evidence="2">JCM 32105</strain>
    </source>
</reference>
<name>A0ABP8NIM7_9BACT</name>
<evidence type="ECO:0000313" key="2">
    <source>
        <dbReference type="Proteomes" id="UP001500067"/>
    </source>
</evidence>
<comment type="caution">
    <text evidence="1">The sequence shown here is derived from an EMBL/GenBank/DDBJ whole genome shotgun (WGS) entry which is preliminary data.</text>
</comment>
<organism evidence="1 2">
    <name type="scientific">Nemorincola caseinilytica</name>
    <dbReference type="NCBI Taxonomy" id="2054315"/>
    <lineage>
        <taxon>Bacteria</taxon>
        <taxon>Pseudomonadati</taxon>
        <taxon>Bacteroidota</taxon>
        <taxon>Chitinophagia</taxon>
        <taxon>Chitinophagales</taxon>
        <taxon>Chitinophagaceae</taxon>
        <taxon>Nemorincola</taxon>
    </lineage>
</organism>
<gene>
    <name evidence="1" type="ORF">GCM10023093_22080</name>
</gene>
<keyword evidence="2" id="KW-1185">Reference proteome</keyword>
<sequence length="150" mass="17740">MRITYISYLFLFFIAGFVSCKKKIIDPPRTLTPKEYIPKMVGKHKMTGQYHHGCAVPGYPSDDTTITKELYYEISMMNDTDIYIKESTGEEYVCNYRFTDTTYAILGFRKMRSTGYYEDDIHYHYKEGRISSYMLEKSTFCRTEEILHSE</sequence>
<proteinExistence type="predicted"/>
<dbReference type="Proteomes" id="UP001500067">
    <property type="component" value="Unassembled WGS sequence"/>
</dbReference>
<dbReference type="RefSeq" id="WP_345083095.1">
    <property type="nucleotide sequence ID" value="NZ_BAABFA010000015.1"/>
</dbReference>
<protein>
    <submittedName>
        <fullName evidence="1">Uncharacterized protein</fullName>
    </submittedName>
</protein>
<dbReference type="PROSITE" id="PS51257">
    <property type="entry name" value="PROKAR_LIPOPROTEIN"/>
    <property type="match status" value="1"/>
</dbReference>